<dbReference type="InterPro" id="IPR050869">
    <property type="entry name" value="H3K4_H4K5_MeTrfase"/>
</dbReference>
<dbReference type="Pfam" id="PF00856">
    <property type="entry name" value="SET"/>
    <property type="match status" value="1"/>
</dbReference>
<organism evidence="2 3">
    <name type="scientific">Laccaria amethystina LaAM-08-1</name>
    <dbReference type="NCBI Taxonomy" id="1095629"/>
    <lineage>
        <taxon>Eukaryota</taxon>
        <taxon>Fungi</taxon>
        <taxon>Dikarya</taxon>
        <taxon>Basidiomycota</taxon>
        <taxon>Agaricomycotina</taxon>
        <taxon>Agaricomycetes</taxon>
        <taxon>Agaricomycetidae</taxon>
        <taxon>Agaricales</taxon>
        <taxon>Agaricineae</taxon>
        <taxon>Hydnangiaceae</taxon>
        <taxon>Laccaria</taxon>
    </lineage>
</organism>
<evidence type="ECO:0000259" key="1">
    <source>
        <dbReference type="PROSITE" id="PS50280"/>
    </source>
</evidence>
<dbReference type="CDD" id="cd20071">
    <property type="entry name" value="SET_SMYD"/>
    <property type="match status" value="1"/>
</dbReference>
<dbReference type="Proteomes" id="UP000054477">
    <property type="component" value="Unassembled WGS sequence"/>
</dbReference>
<dbReference type="OrthoDB" id="1028014at2759"/>
<dbReference type="PROSITE" id="PS50280">
    <property type="entry name" value="SET"/>
    <property type="match status" value="1"/>
</dbReference>
<reference evidence="3" key="2">
    <citation type="submission" date="2015-01" db="EMBL/GenBank/DDBJ databases">
        <title>Evolutionary Origins and Diversification of the Mycorrhizal Mutualists.</title>
        <authorList>
            <consortium name="DOE Joint Genome Institute"/>
            <consortium name="Mycorrhizal Genomics Consortium"/>
            <person name="Kohler A."/>
            <person name="Kuo A."/>
            <person name="Nagy L.G."/>
            <person name="Floudas D."/>
            <person name="Copeland A."/>
            <person name="Barry K.W."/>
            <person name="Cichocki N."/>
            <person name="Veneault-Fourrey C."/>
            <person name="LaButti K."/>
            <person name="Lindquist E.A."/>
            <person name="Lipzen A."/>
            <person name="Lundell T."/>
            <person name="Morin E."/>
            <person name="Murat C."/>
            <person name="Riley R."/>
            <person name="Ohm R."/>
            <person name="Sun H."/>
            <person name="Tunlid A."/>
            <person name="Henrissat B."/>
            <person name="Grigoriev I.V."/>
            <person name="Hibbett D.S."/>
            <person name="Martin F."/>
        </authorList>
    </citation>
    <scope>NUCLEOTIDE SEQUENCE [LARGE SCALE GENOMIC DNA]</scope>
    <source>
        <strain evidence="3">LaAM-08-1</strain>
    </source>
</reference>
<evidence type="ECO:0000313" key="2">
    <source>
        <dbReference type="EMBL" id="KIJ97222.1"/>
    </source>
</evidence>
<reference evidence="2 3" key="1">
    <citation type="submission" date="2014-04" db="EMBL/GenBank/DDBJ databases">
        <authorList>
            <consortium name="DOE Joint Genome Institute"/>
            <person name="Kuo A."/>
            <person name="Kohler A."/>
            <person name="Nagy L.G."/>
            <person name="Floudas D."/>
            <person name="Copeland A."/>
            <person name="Barry K.W."/>
            <person name="Cichocki N."/>
            <person name="Veneault-Fourrey C."/>
            <person name="LaButti K."/>
            <person name="Lindquist E.A."/>
            <person name="Lipzen A."/>
            <person name="Lundell T."/>
            <person name="Morin E."/>
            <person name="Murat C."/>
            <person name="Sun H."/>
            <person name="Tunlid A."/>
            <person name="Henrissat B."/>
            <person name="Grigoriev I.V."/>
            <person name="Hibbett D.S."/>
            <person name="Martin F."/>
            <person name="Nordberg H.P."/>
            <person name="Cantor M.N."/>
            <person name="Hua S.X."/>
        </authorList>
    </citation>
    <scope>NUCLEOTIDE SEQUENCE [LARGE SCALE GENOMIC DNA]</scope>
    <source>
        <strain evidence="2 3">LaAM-08-1</strain>
    </source>
</reference>
<name>A0A0C9XM93_9AGAR</name>
<dbReference type="PANTHER" id="PTHR12197:SF294">
    <property type="entry name" value="POTENTIAL PROTEIN LYSINE METHYLTRANSFERASE SET6"/>
    <property type="match status" value="1"/>
</dbReference>
<dbReference type="SUPFAM" id="SSF82199">
    <property type="entry name" value="SET domain"/>
    <property type="match status" value="1"/>
</dbReference>
<proteinExistence type="predicted"/>
<dbReference type="EMBL" id="KN838699">
    <property type="protein sequence ID" value="KIJ97222.1"/>
    <property type="molecule type" value="Genomic_DNA"/>
</dbReference>
<dbReference type="SMART" id="SM00317">
    <property type="entry name" value="SET"/>
    <property type="match status" value="1"/>
</dbReference>
<sequence length="420" mass="46872">MGAGEHIDDAAPPQYEIRATSFGGRGVFALRPIPKDTLVLACAAPYARVVLRKFKREVCGWCFAYSFESGKNKWSIRLDDPRKKDSGGNGDGSAGTWFCMDECRESWARSYHFGKDDDLGWWMTVNAALEKIVTQAKKRKVSRDRNLSSNSGASPMLALLDNLKEGDVTREAISHGWKVAEEVFSEETKSGTSSWGVEAMSEFELDTVRFVLDGLITRATQEVSPSTSSAATAGVWDDLLALQDNEYALIRSKPHMLASQIRIYGFIKRSVQLARSEWKAKAAGVGYESAFQVLWRLVSTSETVRAILARDHGNAFGIWDTAPDEEESEMLGWGLYVSGSYFNHNCSPNLKKHRHKRGINFYTTRDVNADEELCISYIDVCPGASVIDRKAGLESDWFFVCQCARCVRESNVGMDLCIRD</sequence>
<dbReference type="InterPro" id="IPR046341">
    <property type="entry name" value="SET_dom_sf"/>
</dbReference>
<dbReference type="PANTHER" id="PTHR12197">
    <property type="entry name" value="HISTONE-LYSINE N-METHYLTRANSFERASE SMYD"/>
    <property type="match status" value="1"/>
</dbReference>
<dbReference type="AlphaFoldDB" id="A0A0C9XM93"/>
<feature type="domain" description="SET" evidence="1">
    <location>
        <begin position="13"/>
        <end position="378"/>
    </location>
</feature>
<dbReference type="GO" id="GO:0005634">
    <property type="term" value="C:nucleus"/>
    <property type="evidence" value="ECO:0007669"/>
    <property type="project" value="TreeGrafter"/>
</dbReference>
<evidence type="ECO:0000313" key="3">
    <source>
        <dbReference type="Proteomes" id="UP000054477"/>
    </source>
</evidence>
<gene>
    <name evidence="2" type="ORF">K443DRAFT_681700</name>
</gene>
<dbReference type="Gene3D" id="2.170.270.10">
    <property type="entry name" value="SET domain"/>
    <property type="match status" value="1"/>
</dbReference>
<dbReference type="HOGENOM" id="CLU_038964_0_0_1"/>
<dbReference type="STRING" id="1095629.A0A0C9XM93"/>
<dbReference type="InterPro" id="IPR001214">
    <property type="entry name" value="SET_dom"/>
</dbReference>
<keyword evidence="3" id="KW-1185">Reference proteome</keyword>
<protein>
    <recommendedName>
        <fullName evidence="1">SET domain-containing protein</fullName>
    </recommendedName>
</protein>
<accession>A0A0C9XM93</accession>